<sequence length="109" mass="12170">MTLSSIANKAAHLLALWRSREICNVVWLDRPPSSLVHVLCNDDVFIGANIGTHLSDMPRPTQAVALLKARRIRHVRLYDTDRTMLVALLTAEIKGEPCYEPDDVTAHAI</sequence>
<keyword evidence="2" id="KW-1185">Reference proteome</keyword>
<name>A0A498KU29_MALDO</name>
<dbReference type="STRING" id="3750.A0A498KU29"/>
<dbReference type="AlphaFoldDB" id="A0A498KU29"/>
<dbReference type="Proteomes" id="UP000290289">
    <property type="component" value="Chromosome 1"/>
</dbReference>
<organism evidence="1 2">
    <name type="scientific">Malus domestica</name>
    <name type="common">Apple</name>
    <name type="synonym">Pyrus malus</name>
    <dbReference type="NCBI Taxonomy" id="3750"/>
    <lineage>
        <taxon>Eukaryota</taxon>
        <taxon>Viridiplantae</taxon>
        <taxon>Streptophyta</taxon>
        <taxon>Embryophyta</taxon>
        <taxon>Tracheophyta</taxon>
        <taxon>Spermatophyta</taxon>
        <taxon>Magnoliopsida</taxon>
        <taxon>eudicotyledons</taxon>
        <taxon>Gunneridae</taxon>
        <taxon>Pentapetalae</taxon>
        <taxon>rosids</taxon>
        <taxon>fabids</taxon>
        <taxon>Rosales</taxon>
        <taxon>Rosaceae</taxon>
        <taxon>Amygdaloideae</taxon>
        <taxon>Maleae</taxon>
        <taxon>Malus</taxon>
    </lineage>
</organism>
<accession>A0A498KU29</accession>
<evidence type="ECO:0000313" key="2">
    <source>
        <dbReference type="Proteomes" id="UP000290289"/>
    </source>
</evidence>
<dbReference type="Gene3D" id="3.20.20.80">
    <property type="entry name" value="Glycosidases"/>
    <property type="match status" value="1"/>
</dbReference>
<proteinExistence type="predicted"/>
<protein>
    <submittedName>
        <fullName evidence="1">Uncharacterized protein</fullName>
    </submittedName>
</protein>
<reference evidence="1 2" key="1">
    <citation type="submission" date="2018-10" db="EMBL/GenBank/DDBJ databases">
        <title>A high-quality apple genome assembly.</title>
        <authorList>
            <person name="Hu J."/>
        </authorList>
    </citation>
    <scope>NUCLEOTIDE SEQUENCE [LARGE SCALE GENOMIC DNA]</scope>
    <source>
        <strain evidence="2">cv. HFTH1</strain>
        <tissue evidence="1">Young leaf</tissue>
    </source>
</reference>
<gene>
    <name evidence="1" type="ORF">DVH24_033859</name>
</gene>
<evidence type="ECO:0000313" key="1">
    <source>
        <dbReference type="EMBL" id="RXI09242.1"/>
    </source>
</evidence>
<dbReference type="EMBL" id="RDQH01000327">
    <property type="protein sequence ID" value="RXI09242.1"/>
    <property type="molecule type" value="Genomic_DNA"/>
</dbReference>
<comment type="caution">
    <text evidence="1">The sequence shown here is derived from an EMBL/GenBank/DDBJ whole genome shotgun (WGS) entry which is preliminary data.</text>
</comment>